<protein>
    <submittedName>
        <fullName evidence="1">DUF4865 family protein</fullName>
    </submittedName>
</protein>
<dbReference type="Pfam" id="PF16157">
    <property type="entry name" value="DUF4865"/>
    <property type="match status" value="1"/>
</dbReference>
<gene>
    <name evidence="1" type="ORF">DZC73_11120</name>
</gene>
<comment type="caution">
    <text evidence="1">The sequence shown here is derived from an EMBL/GenBank/DDBJ whole genome shotgun (WGS) entry which is preliminary data.</text>
</comment>
<sequence length="195" mass="21495">MRAMQYVVPLPAAFDMDIIRRRVADKGPLMDDLPGLGFKAWLYAVHGEHGAENRYAPFYLWHEDEAMNSFLLGPGFATLAADFGRPPVRSWTTLHAELTRSLREARVATVESAAVPAGTALDAMADAERVRAQLECAKGALVAVVALDPHAWSLVRLLLWRDVPGAARERETYAVGHVSVGTLLTHRKDHTRFPG</sequence>
<organism evidence="1 2">
    <name type="scientific">Piscinibacter terrae</name>
    <dbReference type="NCBI Taxonomy" id="2496871"/>
    <lineage>
        <taxon>Bacteria</taxon>
        <taxon>Pseudomonadati</taxon>
        <taxon>Pseudomonadota</taxon>
        <taxon>Betaproteobacteria</taxon>
        <taxon>Burkholderiales</taxon>
        <taxon>Sphaerotilaceae</taxon>
        <taxon>Piscinibacter</taxon>
    </lineage>
</organism>
<dbReference type="EMBL" id="QUSW01000002">
    <property type="protein sequence ID" value="RQP25366.1"/>
    <property type="molecule type" value="Genomic_DNA"/>
</dbReference>
<dbReference type="RefSeq" id="WP_124540279.1">
    <property type="nucleotide sequence ID" value="NZ_QUSW01000002.1"/>
</dbReference>
<accession>A0A3N7HVI5</accession>
<dbReference type="OrthoDB" id="2065010at2"/>
<evidence type="ECO:0000313" key="1">
    <source>
        <dbReference type="EMBL" id="RQP25366.1"/>
    </source>
</evidence>
<proteinExistence type="predicted"/>
<evidence type="ECO:0000313" key="2">
    <source>
        <dbReference type="Proteomes" id="UP000267464"/>
    </source>
</evidence>
<name>A0A3N7HVI5_9BURK</name>
<dbReference type="Proteomes" id="UP000267464">
    <property type="component" value="Unassembled WGS sequence"/>
</dbReference>
<reference evidence="1 2" key="2">
    <citation type="submission" date="2018-12" db="EMBL/GenBank/DDBJ databases">
        <title>Rhizobacter gummiphilus sp. nov., a rubber-degrading bacterium isolated from the soil of a botanical garden in Japan.</title>
        <authorList>
            <person name="Shunsuke S.S."/>
        </authorList>
    </citation>
    <scope>NUCLEOTIDE SEQUENCE [LARGE SCALE GENOMIC DNA]</scope>
    <source>
        <strain evidence="1 2">S-16</strain>
    </source>
</reference>
<dbReference type="AlphaFoldDB" id="A0A3N7HVI5"/>
<dbReference type="InterPro" id="IPR032349">
    <property type="entry name" value="DUF4865"/>
</dbReference>
<reference evidence="1 2" key="1">
    <citation type="submission" date="2018-08" db="EMBL/GenBank/DDBJ databases">
        <authorList>
            <person name="Khan S.A."/>
            <person name="Jeon C.O."/>
            <person name="Chun B.H."/>
            <person name="Jeong S.E."/>
        </authorList>
    </citation>
    <scope>NUCLEOTIDE SEQUENCE [LARGE SCALE GENOMIC DNA]</scope>
    <source>
        <strain evidence="1 2">S-16</strain>
    </source>
</reference>
<keyword evidence="2" id="KW-1185">Reference proteome</keyword>